<evidence type="ECO:0000256" key="2">
    <source>
        <dbReference type="ARBA" id="ARBA00023002"/>
    </source>
</evidence>
<dbReference type="EC" id="1.2.1.27" evidence="1"/>
<dbReference type="CDD" id="cd07085">
    <property type="entry name" value="ALDH_F6_MMSDH"/>
    <property type="match status" value="1"/>
</dbReference>
<proteinExistence type="predicted"/>
<dbReference type="FunFam" id="3.40.605.10:FF:000003">
    <property type="entry name" value="Methylmalonate-semialdehyde dehydrogenase [acylating]"/>
    <property type="match status" value="1"/>
</dbReference>
<dbReference type="InterPro" id="IPR016162">
    <property type="entry name" value="Ald_DH_N"/>
</dbReference>
<feature type="domain" description="Aldehyde dehydrogenase" evidence="4">
    <location>
        <begin position="20"/>
        <end position="478"/>
    </location>
</feature>
<dbReference type="SUPFAM" id="SSF53720">
    <property type="entry name" value="ALDH-like"/>
    <property type="match status" value="1"/>
</dbReference>
<dbReference type="InterPro" id="IPR016163">
    <property type="entry name" value="Ald_DH_C"/>
</dbReference>
<dbReference type="InterPro" id="IPR015590">
    <property type="entry name" value="Aldehyde_DH_dom"/>
</dbReference>
<gene>
    <name evidence="5" type="ORF">FHU38_000471</name>
</gene>
<keyword evidence="3" id="KW-0520">NAD</keyword>
<evidence type="ECO:0000256" key="3">
    <source>
        <dbReference type="ARBA" id="ARBA00023027"/>
    </source>
</evidence>
<organism evidence="5 6">
    <name type="scientific">Saccharomonospora amisosensis</name>
    <dbReference type="NCBI Taxonomy" id="1128677"/>
    <lineage>
        <taxon>Bacteria</taxon>
        <taxon>Bacillati</taxon>
        <taxon>Actinomycetota</taxon>
        <taxon>Actinomycetes</taxon>
        <taxon>Pseudonocardiales</taxon>
        <taxon>Pseudonocardiaceae</taxon>
        <taxon>Saccharomonospora</taxon>
    </lineage>
</organism>
<name>A0A7X5ULB6_9PSEU</name>
<dbReference type="InterPro" id="IPR010061">
    <property type="entry name" value="MeMal-semiAld_DH"/>
</dbReference>
<dbReference type="GO" id="GO:0006574">
    <property type="term" value="P:L-valine catabolic process"/>
    <property type="evidence" value="ECO:0007669"/>
    <property type="project" value="TreeGrafter"/>
</dbReference>
<dbReference type="NCBIfam" id="TIGR01722">
    <property type="entry name" value="MMSDH"/>
    <property type="match status" value="1"/>
</dbReference>
<dbReference type="FunFam" id="3.40.309.10:FF:000002">
    <property type="entry name" value="Methylmalonate-semialdehyde dehydrogenase (Acylating)"/>
    <property type="match status" value="1"/>
</dbReference>
<comment type="caution">
    <text evidence="5">The sequence shown here is derived from an EMBL/GenBank/DDBJ whole genome shotgun (WGS) entry which is preliminary data.</text>
</comment>
<dbReference type="Gene3D" id="3.40.309.10">
    <property type="entry name" value="Aldehyde Dehydrogenase, Chain A, domain 2"/>
    <property type="match status" value="1"/>
</dbReference>
<dbReference type="EMBL" id="JAAOYM010000001">
    <property type="protein sequence ID" value="NIJ10127.1"/>
    <property type="molecule type" value="Genomic_DNA"/>
</dbReference>
<dbReference type="GO" id="GO:0006210">
    <property type="term" value="P:thymine catabolic process"/>
    <property type="evidence" value="ECO:0007669"/>
    <property type="project" value="TreeGrafter"/>
</dbReference>
<dbReference type="PANTHER" id="PTHR43866:SF4">
    <property type="entry name" value="MALONATE-SEMIALDEHYDE DEHYDROGENASE"/>
    <property type="match status" value="1"/>
</dbReference>
<evidence type="ECO:0000313" key="5">
    <source>
        <dbReference type="EMBL" id="NIJ10127.1"/>
    </source>
</evidence>
<dbReference type="InterPro" id="IPR016160">
    <property type="entry name" value="Ald_DH_CS_CYS"/>
</dbReference>
<dbReference type="PANTHER" id="PTHR43866">
    <property type="entry name" value="MALONATE-SEMIALDEHYDE DEHYDROGENASE"/>
    <property type="match status" value="1"/>
</dbReference>
<keyword evidence="6" id="KW-1185">Reference proteome</keyword>
<dbReference type="Gene3D" id="3.40.605.10">
    <property type="entry name" value="Aldehyde Dehydrogenase, Chain A, domain 1"/>
    <property type="match status" value="1"/>
</dbReference>
<evidence type="ECO:0000256" key="1">
    <source>
        <dbReference type="ARBA" id="ARBA00013048"/>
    </source>
</evidence>
<keyword evidence="2 5" id="KW-0560">Oxidoreductase</keyword>
<reference evidence="5 6" key="1">
    <citation type="submission" date="2020-03" db="EMBL/GenBank/DDBJ databases">
        <title>Sequencing the genomes of 1000 actinobacteria strains.</title>
        <authorList>
            <person name="Klenk H.-P."/>
        </authorList>
    </citation>
    <scope>NUCLEOTIDE SEQUENCE [LARGE SCALE GENOMIC DNA]</scope>
    <source>
        <strain evidence="5 6">DSM 45685</strain>
    </source>
</reference>
<protein>
    <recommendedName>
        <fullName evidence="1">methylmalonate-semialdehyde dehydrogenase (CoA acylating)</fullName>
        <ecNumber evidence="1">1.2.1.27</ecNumber>
    </recommendedName>
</protein>
<dbReference type="PROSITE" id="PS00070">
    <property type="entry name" value="ALDEHYDE_DEHYDR_CYS"/>
    <property type="match status" value="1"/>
</dbReference>
<evidence type="ECO:0000313" key="6">
    <source>
        <dbReference type="Proteomes" id="UP000545493"/>
    </source>
</evidence>
<dbReference type="AlphaFoldDB" id="A0A7X5ULB6"/>
<evidence type="ECO:0000259" key="4">
    <source>
        <dbReference type="Pfam" id="PF00171"/>
    </source>
</evidence>
<dbReference type="Proteomes" id="UP000545493">
    <property type="component" value="Unassembled WGS sequence"/>
</dbReference>
<dbReference type="RefSeq" id="WP_167166032.1">
    <property type="nucleotide sequence ID" value="NZ_JAAOYM010000001.1"/>
</dbReference>
<dbReference type="GO" id="GO:0004491">
    <property type="term" value="F:methylmalonate-semialdehyde dehydrogenase (acylating, NAD) activity"/>
    <property type="evidence" value="ECO:0007669"/>
    <property type="project" value="UniProtKB-EC"/>
</dbReference>
<sequence>MAELVKHWIDNAHTSGVTTRTGEVFQPATGAVARQVVLAGSADVDLAVASAAKAAREWADSSLQTRTKVLFAFRQLVDAHRTELAELITAEHGKVISDAHGEVQRGLEVVEFACGIGQLLKGEHSEQVSRDVDAYSVRHPLGVVAGITPFNFPVMVPMWMFPIAIACGNTFVLKPSDRDPSASIRLAELFAEAGLAPGVLNVVNGDGEAAGALLDHPGVAAASFVGSTPVARQVYARGTAAGKRVQALGGAKNHMVVLPDADVDVAADAAVSAGYGSAGERCMAISVVVAVGQIADALVTAIAERTRALRTGPGTDPESEMGPLVTASARDRVTSYIAAGVEQGATAVVDGRGRAPSGHETGFWVGPTLFDHVRPEMSVYTDEIFGPVLCVVRVPTFDEAVELVNANPYGNGVAIFTGDGLAARRFQREVTVGMVGINVPIPVPMAYYSFGGWKDSLFGDTHVHGGHGVHFYTRTKTVTARWPRQRHGVDLGFPTHG</sequence>
<dbReference type="InterPro" id="IPR016161">
    <property type="entry name" value="Ald_DH/histidinol_DH"/>
</dbReference>
<accession>A0A7X5ULB6</accession>
<dbReference type="Pfam" id="PF00171">
    <property type="entry name" value="Aldedh"/>
    <property type="match status" value="1"/>
</dbReference>